<evidence type="ECO:0000256" key="1">
    <source>
        <dbReference type="ARBA" id="ARBA00004141"/>
    </source>
</evidence>
<dbReference type="PRINTS" id="PR00762">
    <property type="entry name" value="CLCHANNEL"/>
</dbReference>
<keyword evidence="3" id="KW-0677">Repeat</keyword>
<evidence type="ECO:0000256" key="3">
    <source>
        <dbReference type="ARBA" id="ARBA00022737"/>
    </source>
</evidence>
<dbReference type="SUPFAM" id="SSF81340">
    <property type="entry name" value="Clc chloride channel"/>
    <property type="match status" value="1"/>
</dbReference>
<comment type="subcellular location">
    <subcellularLocation>
        <location evidence="1">Membrane</location>
        <topology evidence="1">Multi-pass membrane protein</topology>
    </subcellularLocation>
</comment>
<dbReference type="Gene3D" id="1.10.3080.10">
    <property type="entry name" value="Clc chloride channel"/>
    <property type="match status" value="1"/>
</dbReference>
<dbReference type="EMBL" id="CP092863">
    <property type="protein sequence ID" value="UYV60528.1"/>
    <property type="molecule type" value="Genomic_DNA"/>
</dbReference>
<evidence type="ECO:0000313" key="8">
    <source>
        <dbReference type="EMBL" id="UYV60528.1"/>
    </source>
</evidence>
<feature type="transmembrane region" description="Helical" evidence="7">
    <location>
        <begin position="7"/>
        <end position="31"/>
    </location>
</feature>
<dbReference type="InterPro" id="IPR051280">
    <property type="entry name" value="Cl-channel/antiporter"/>
</dbReference>
<evidence type="ECO:0000256" key="2">
    <source>
        <dbReference type="ARBA" id="ARBA00022692"/>
    </source>
</evidence>
<dbReference type="Pfam" id="PF00654">
    <property type="entry name" value="Voltage_CLC"/>
    <property type="match status" value="1"/>
</dbReference>
<dbReference type="PANTHER" id="PTHR11689">
    <property type="entry name" value="CHLORIDE CHANNEL PROTEIN CLC FAMILY MEMBER"/>
    <property type="match status" value="1"/>
</dbReference>
<keyword evidence="6 7" id="KW-0472">Membrane</keyword>
<protein>
    <submittedName>
        <fullName evidence="8">CLCN7</fullName>
    </submittedName>
</protein>
<feature type="transmembrane region" description="Helical" evidence="7">
    <location>
        <begin position="71"/>
        <end position="93"/>
    </location>
</feature>
<proteinExistence type="predicted"/>
<dbReference type="InterPro" id="IPR014743">
    <property type="entry name" value="Cl-channel_core"/>
</dbReference>
<accession>A0ABY6JVQ1</accession>
<dbReference type="InterPro" id="IPR001807">
    <property type="entry name" value="ClC"/>
</dbReference>
<feature type="transmembrane region" description="Helical" evidence="7">
    <location>
        <begin position="37"/>
        <end position="59"/>
    </location>
</feature>
<keyword evidence="2 7" id="KW-0812">Transmembrane</keyword>
<reference evidence="8 9" key="1">
    <citation type="submission" date="2022-01" db="EMBL/GenBank/DDBJ databases">
        <title>A chromosomal length assembly of Cordylochernes scorpioides.</title>
        <authorList>
            <person name="Zeh D."/>
            <person name="Zeh J."/>
        </authorList>
    </citation>
    <scope>NUCLEOTIDE SEQUENCE [LARGE SCALE GENOMIC DNA]</scope>
    <source>
        <strain evidence="8">IN4F17</strain>
        <tissue evidence="8">Whole Body</tissue>
    </source>
</reference>
<sequence length="225" mass="23529">MLSGRWFLVLLIGMLTAFTGAFISLTINFLAEIKFSALKACILPTHTLVLLNSSLTVLAANISQGRMVVPLLAWIGICVLASTLGSIMVAYGAPVSAGSGIPVIKCYLNGIKVPEVVRIKTFICKALGVILSVLGGLAVGKEGPMIHCGAVIAAGISQGKSTTFRKDIGVRLLSHPLITLPPTSLVVLLLQVFKDFREDHEKRDFVSAGAAAGVAAAFGSPIGQF</sequence>
<gene>
    <name evidence="8" type="ORF">LAZ67_1001421</name>
</gene>
<dbReference type="Proteomes" id="UP001235939">
    <property type="component" value="Chromosome 01"/>
</dbReference>
<evidence type="ECO:0000256" key="5">
    <source>
        <dbReference type="ARBA" id="ARBA00023122"/>
    </source>
</evidence>
<evidence type="ECO:0000256" key="7">
    <source>
        <dbReference type="SAM" id="Phobius"/>
    </source>
</evidence>
<dbReference type="PANTHER" id="PTHR11689:SF136">
    <property type="entry name" value="H(+)_CL(-) EXCHANGE TRANSPORTER 7"/>
    <property type="match status" value="1"/>
</dbReference>
<keyword evidence="5" id="KW-0129">CBS domain</keyword>
<evidence type="ECO:0000256" key="4">
    <source>
        <dbReference type="ARBA" id="ARBA00022989"/>
    </source>
</evidence>
<organism evidence="8 9">
    <name type="scientific">Cordylochernes scorpioides</name>
    <dbReference type="NCBI Taxonomy" id="51811"/>
    <lineage>
        <taxon>Eukaryota</taxon>
        <taxon>Metazoa</taxon>
        <taxon>Ecdysozoa</taxon>
        <taxon>Arthropoda</taxon>
        <taxon>Chelicerata</taxon>
        <taxon>Arachnida</taxon>
        <taxon>Pseudoscorpiones</taxon>
        <taxon>Cheliferoidea</taxon>
        <taxon>Chernetidae</taxon>
        <taxon>Cordylochernes</taxon>
    </lineage>
</organism>
<keyword evidence="9" id="KW-1185">Reference proteome</keyword>
<evidence type="ECO:0000313" key="9">
    <source>
        <dbReference type="Proteomes" id="UP001235939"/>
    </source>
</evidence>
<keyword evidence="4 7" id="KW-1133">Transmembrane helix</keyword>
<evidence type="ECO:0000256" key="6">
    <source>
        <dbReference type="ARBA" id="ARBA00023136"/>
    </source>
</evidence>
<name>A0ABY6JVQ1_9ARAC</name>